<evidence type="ECO:0000256" key="7">
    <source>
        <dbReference type="ARBA" id="ARBA00023136"/>
    </source>
</evidence>
<comment type="caution">
    <text evidence="10">The sequence shown here is derived from an EMBL/GenBank/DDBJ whole genome shotgun (WGS) entry which is preliminary data.</text>
</comment>
<feature type="transmembrane region" description="Helical" evidence="9">
    <location>
        <begin position="304"/>
        <end position="321"/>
    </location>
</feature>
<reference evidence="10 11" key="1">
    <citation type="submission" date="2021-06" db="EMBL/GenBank/DDBJ databases">
        <authorList>
            <person name="Sun Q."/>
            <person name="Li D."/>
        </authorList>
    </citation>
    <scope>NUCLEOTIDE SEQUENCE [LARGE SCALE GENOMIC DNA]</scope>
    <source>
        <strain evidence="10 11">MSJ-6</strain>
    </source>
</reference>
<evidence type="ECO:0000256" key="1">
    <source>
        <dbReference type="ARBA" id="ARBA00004429"/>
    </source>
</evidence>
<proteinExistence type="inferred from homology"/>
<keyword evidence="5 9" id="KW-0812">Transmembrane</keyword>
<protein>
    <submittedName>
        <fullName evidence="10">YeeE/YedE family protein</fullName>
    </submittedName>
</protein>
<dbReference type="EMBL" id="JAHLQJ010000001">
    <property type="protein sequence ID" value="MBU5670215.1"/>
    <property type="molecule type" value="Genomic_DNA"/>
</dbReference>
<evidence type="ECO:0000313" key="11">
    <source>
        <dbReference type="Proteomes" id="UP000743001"/>
    </source>
</evidence>
<evidence type="ECO:0000256" key="4">
    <source>
        <dbReference type="ARBA" id="ARBA00022519"/>
    </source>
</evidence>
<keyword evidence="4" id="KW-0997">Cell inner membrane</keyword>
<sequence>MMTFTIDTFIIAGIFGFLYGFLLQKADFCFTASIRDWITVRDTRILHGVLVLIAVSLVGWATVLSLGIRGVADVWTVPIGGTNLIGGLLFGIGMTMAGGCGSGTLYRCGMGYVQFWIVLLFAMIGNLIFAFIYDPWARDYFIQPLTVSESGYTFFSLPLPPAVIPLLLVGGMVLIAFKKYGVKAFFQGFKDTFTDWKKNPLRQSHWDIRLVAVLIGLLATIQFAVLSNFGITGPQTRVAATALSLVAGEEVVLNNTYLNGLFANFPRIGIGPEEILIIFLVVGAFTAALLSRSFKLRIPKLSRIPHAVIGGLLMGVASRIAPGCNIANVITGIGGLSVSSLLVIVGMMLGIFVVIAYVYKMPMMLFYRDTDLEG</sequence>
<keyword evidence="6 9" id="KW-1133">Transmembrane helix</keyword>
<evidence type="ECO:0000256" key="3">
    <source>
        <dbReference type="ARBA" id="ARBA00022475"/>
    </source>
</evidence>
<comment type="similarity">
    <text evidence="8">Belongs to the TsuA/YedE (TC 9.B.102) family.</text>
</comment>
<accession>A0ABS6FM15</accession>
<feature type="transmembrane region" description="Helical" evidence="9">
    <location>
        <begin position="333"/>
        <end position="359"/>
    </location>
</feature>
<keyword evidence="2" id="KW-0813">Transport</keyword>
<comment type="subcellular location">
    <subcellularLocation>
        <location evidence="1">Cell inner membrane</location>
        <topology evidence="1">Multi-pass membrane protein</topology>
    </subcellularLocation>
</comment>
<feature type="transmembrane region" description="Helical" evidence="9">
    <location>
        <begin position="45"/>
        <end position="72"/>
    </location>
</feature>
<dbReference type="PANTHER" id="PTHR30574">
    <property type="entry name" value="INNER MEMBRANE PROTEIN YEDE"/>
    <property type="match status" value="1"/>
</dbReference>
<name>A0ABS6FM15_9BACL</name>
<evidence type="ECO:0000256" key="2">
    <source>
        <dbReference type="ARBA" id="ARBA00022448"/>
    </source>
</evidence>
<feature type="transmembrane region" description="Helical" evidence="9">
    <location>
        <begin position="275"/>
        <end position="292"/>
    </location>
</feature>
<evidence type="ECO:0000256" key="9">
    <source>
        <dbReference type="SAM" id="Phobius"/>
    </source>
</evidence>
<feature type="transmembrane region" description="Helical" evidence="9">
    <location>
        <begin position="113"/>
        <end position="133"/>
    </location>
</feature>
<evidence type="ECO:0000313" key="10">
    <source>
        <dbReference type="EMBL" id="MBU5670215.1"/>
    </source>
</evidence>
<feature type="transmembrane region" description="Helical" evidence="9">
    <location>
        <begin position="6"/>
        <end position="24"/>
    </location>
</feature>
<feature type="transmembrane region" description="Helical" evidence="9">
    <location>
        <begin position="206"/>
        <end position="225"/>
    </location>
</feature>
<feature type="transmembrane region" description="Helical" evidence="9">
    <location>
        <begin position="84"/>
        <end position="106"/>
    </location>
</feature>
<evidence type="ECO:0000256" key="5">
    <source>
        <dbReference type="ARBA" id="ARBA00022692"/>
    </source>
</evidence>
<evidence type="ECO:0000256" key="6">
    <source>
        <dbReference type="ARBA" id="ARBA00022989"/>
    </source>
</evidence>
<keyword evidence="3" id="KW-1003">Cell membrane</keyword>
<keyword evidence="7 9" id="KW-0472">Membrane</keyword>
<dbReference type="InterPro" id="IPR007272">
    <property type="entry name" value="Sulf_transp_TsuA/YedE"/>
</dbReference>
<gene>
    <name evidence="10" type="ORF">KQJ23_00080</name>
</gene>
<feature type="transmembrane region" description="Helical" evidence="9">
    <location>
        <begin position="153"/>
        <end position="177"/>
    </location>
</feature>
<keyword evidence="11" id="KW-1185">Reference proteome</keyword>
<dbReference type="PANTHER" id="PTHR30574:SF1">
    <property type="entry name" value="SULPHUR TRANSPORT DOMAIN-CONTAINING PROTEIN"/>
    <property type="match status" value="1"/>
</dbReference>
<organism evidence="10 11">
    <name type="scientific">Paenibacillus brevis</name>
    <dbReference type="NCBI Taxonomy" id="2841508"/>
    <lineage>
        <taxon>Bacteria</taxon>
        <taxon>Bacillati</taxon>
        <taxon>Bacillota</taxon>
        <taxon>Bacilli</taxon>
        <taxon>Bacillales</taxon>
        <taxon>Paenibacillaceae</taxon>
        <taxon>Paenibacillus</taxon>
    </lineage>
</organism>
<evidence type="ECO:0000256" key="8">
    <source>
        <dbReference type="ARBA" id="ARBA00035655"/>
    </source>
</evidence>
<dbReference type="Proteomes" id="UP000743001">
    <property type="component" value="Unassembled WGS sequence"/>
</dbReference>
<dbReference type="Pfam" id="PF04143">
    <property type="entry name" value="Sulf_transp"/>
    <property type="match status" value="1"/>
</dbReference>